<organism evidence="1 2">
    <name type="scientific">Candidatus Methanogaster sp</name>
    <dbReference type="NCBI Taxonomy" id="3386292"/>
    <lineage>
        <taxon>Archaea</taxon>
        <taxon>Methanobacteriati</taxon>
        <taxon>Methanobacteriota</taxon>
        <taxon>Stenosarchaea group</taxon>
        <taxon>Methanomicrobia</taxon>
        <taxon>Methanosarcinales</taxon>
        <taxon>ANME-2 cluster</taxon>
        <taxon>Candidatus Methanogasteraceae</taxon>
        <taxon>Candidatus Methanogaster</taxon>
    </lineage>
</organism>
<comment type="caution">
    <text evidence="1">The sequence shown here is derived from an EMBL/GenBank/DDBJ whole genome shotgun (WGS) entry which is preliminary data.</text>
</comment>
<name>A0AC61KXJ9_9EURY</name>
<protein>
    <submittedName>
        <fullName evidence="1">Uncharacterized protein</fullName>
    </submittedName>
</protein>
<accession>A0AC61KXJ9</accession>
<sequence>SNLAGTISGKPKMVYDVLTLNQQMRVTYVLTLFGNLCIDPFHITVSNPESAELGYQVYLENQSIDWIKISDPEFSLKPDQKKQITVRFNPTVGEVGEFDAKVCVVTLQPSGGFNIGSGVKIPVHITIGKSTTPFYTNPIIIVLILSGLLIILLCVRRLRRS</sequence>
<feature type="non-terminal residue" evidence="1">
    <location>
        <position position="1"/>
    </location>
</feature>
<dbReference type="Proteomes" id="UP000248329">
    <property type="component" value="Unassembled WGS sequence"/>
</dbReference>
<evidence type="ECO:0000313" key="1">
    <source>
        <dbReference type="EMBL" id="PXF54720.1"/>
    </source>
</evidence>
<gene>
    <name evidence="1" type="ORF">C4B59_17755</name>
</gene>
<reference evidence="1" key="1">
    <citation type="submission" date="2018-01" db="EMBL/GenBank/DDBJ databases">
        <authorList>
            <person name="Krukenberg V."/>
        </authorList>
    </citation>
    <scope>NUCLEOTIDE SEQUENCE</scope>
    <source>
        <strain evidence="1">E20ANME2</strain>
    </source>
</reference>
<proteinExistence type="predicted"/>
<evidence type="ECO:0000313" key="2">
    <source>
        <dbReference type="Proteomes" id="UP000248329"/>
    </source>
</evidence>
<dbReference type="EMBL" id="PQXF01000154">
    <property type="protein sequence ID" value="PXF54720.1"/>
    <property type="molecule type" value="Genomic_DNA"/>
</dbReference>